<feature type="transmembrane region" description="Helical" evidence="10">
    <location>
        <begin position="499"/>
        <end position="524"/>
    </location>
</feature>
<dbReference type="AlphaFoldDB" id="A0AAD9CYH9"/>
<keyword evidence="9 10" id="KW-0472">Membrane</keyword>
<dbReference type="PIRSF" id="PIRSF002450">
    <property type="entry name" value="K+_transpter_TRK"/>
    <property type="match status" value="1"/>
</dbReference>
<comment type="caution">
    <text evidence="12">The sequence shown here is derived from an EMBL/GenBank/DDBJ whole genome shotgun (WGS) entry which is preliminary data.</text>
</comment>
<dbReference type="InterPro" id="IPR003445">
    <property type="entry name" value="Cat_transpt"/>
</dbReference>
<keyword evidence="6 10" id="KW-0630">Potassium</keyword>
<keyword evidence="3 10" id="KW-0813">Transport</keyword>
<keyword evidence="5 10" id="KW-0812">Transmembrane</keyword>
<feature type="region of interest" description="Disordered" evidence="11">
    <location>
        <begin position="865"/>
        <end position="997"/>
    </location>
</feature>
<keyword evidence="8 10" id="KW-0406">Ion transport</keyword>
<reference evidence="12" key="1">
    <citation type="submission" date="2023-02" db="EMBL/GenBank/DDBJ databases">
        <title>Identification and recombinant expression of a fungal hydrolase from Papiliotrema laurentii that hydrolyzes apple cutin and clears colloidal polyester polyurethane.</title>
        <authorList>
            <consortium name="DOE Joint Genome Institute"/>
            <person name="Roman V.A."/>
            <person name="Bojanowski C."/>
            <person name="Crable B.R."/>
            <person name="Wagner D.N."/>
            <person name="Hung C.S."/>
            <person name="Nadeau L.J."/>
            <person name="Schratz L."/>
            <person name="Haridas S."/>
            <person name="Pangilinan J."/>
            <person name="Lipzen A."/>
            <person name="Na H."/>
            <person name="Yan M."/>
            <person name="Ng V."/>
            <person name="Grigoriev I.V."/>
            <person name="Spatafora J.W."/>
            <person name="Barlow D."/>
            <person name="Biffinger J."/>
            <person name="Kelley-Loughnane N."/>
            <person name="Varaljay V.A."/>
            <person name="Crookes-Goodson W.J."/>
        </authorList>
    </citation>
    <scope>NUCLEOTIDE SEQUENCE</scope>
    <source>
        <strain evidence="12">5307AH</strain>
    </source>
</reference>
<dbReference type="Proteomes" id="UP001182556">
    <property type="component" value="Unassembled WGS sequence"/>
</dbReference>
<feature type="compositionally biased region" description="Polar residues" evidence="11">
    <location>
        <begin position="938"/>
        <end position="954"/>
    </location>
</feature>
<evidence type="ECO:0000256" key="3">
    <source>
        <dbReference type="ARBA" id="ARBA00022448"/>
    </source>
</evidence>
<feature type="region of interest" description="Disordered" evidence="11">
    <location>
        <begin position="156"/>
        <end position="323"/>
    </location>
</feature>
<evidence type="ECO:0000256" key="9">
    <source>
        <dbReference type="ARBA" id="ARBA00023136"/>
    </source>
</evidence>
<feature type="transmembrane region" description="Helical" evidence="10">
    <location>
        <begin position="30"/>
        <end position="49"/>
    </location>
</feature>
<name>A0AAD9CYH9_PAPLA</name>
<evidence type="ECO:0000256" key="10">
    <source>
        <dbReference type="PIRNR" id="PIRNR002450"/>
    </source>
</evidence>
<proteinExistence type="inferred from homology"/>
<dbReference type="GO" id="GO:0140107">
    <property type="term" value="F:high-affinity potassium ion transmembrane transporter activity"/>
    <property type="evidence" value="ECO:0007669"/>
    <property type="project" value="TreeGrafter"/>
</dbReference>
<feature type="transmembrane region" description="Helical" evidence="10">
    <location>
        <begin position="766"/>
        <end position="784"/>
    </location>
</feature>
<dbReference type="GO" id="GO:1990573">
    <property type="term" value="P:potassium ion import across plasma membrane"/>
    <property type="evidence" value="ECO:0007669"/>
    <property type="project" value="TreeGrafter"/>
</dbReference>
<feature type="transmembrane region" description="Helical" evidence="10">
    <location>
        <begin position="625"/>
        <end position="647"/>
    </location>
</feature>
<feature type="compositionally biased region" description="Basic residues" evidence="11">
    <location>
        <begin position="206"/>
        <end position="216"/>
    </location>
</feature>
<dbReference type="GO" id="GO:0030007">
    <property type="term" value="P:intracellular potassium ion homeostasis"/>
    <property type="evidence" value="ECO:0007669"/>
    <property type="project" value="UniProtKB-UniRule"/>
</dbReference>
<evidence type="ECO:0000256" key="1">
    <source>
        <dbReference type="ARBA" id="ARBA00004141"/>
    </source>
</evidence>
<evidence type="ECO:0000256" key="5">
    <source>
        <dbReference type="ARBA" id="ARBA00022692"/>
    </source>
</evidence>
<feature type="transmembrane region" description="Helical" evidence="10">
    <location>
        <begin position="87"/>
        <end position="108"/>
    </location>
</feature>
<protein>
    <recommendedName>
        <fullName evidence="10">Potassium transport protein</fullName>
    </recommendedName>
</protein>
<dbReference type="InterPro" id="IPR004773">
    <property type="entry name" value="K/Na_transp_Trk1/HKT1"/>
</dbReference>
<feature type="transmembrane region" description="Helical" evidence="10">
    <location>
        <begin position="790"/>
        <end position="817"/>
    </location>
</feature>
<keyword evidence="4 10" id="KW-0633">Potassium transport</keyword>
<dbReference type="GO" id="GO:0005886">
    <property type="term" value="C:plasma membrane"/>
    <property type="evidence" value="ECO:0007669"/>
    <property type="project" value="InterPro"/>
</dbReference>
<feature type="region of interest" description="Disordered" evidence="11">
    <location>
        <begin position="363"/>
        <end position="383"/>
    </location>
</feature>
<feature type="transmembrane region" description="Helical" evidence="10">
    <location>
        <begin position="577"/>
        <end position="602"/>
    </location>
</feature>
<evidence type="ECO:0000256" key="2">
    <source>
        <dbReference type="ARBA" id="ARBA00009137"/>
    </source>
</evidence>
<accession>A0AAD9CYH9</accession>
<organism evidence="12 13">
    <name type="scientific">Papiliotrema laurentii</name>
    <name type="common">Cryptococcus laurentii</name>
    <dbReference type="NCBI Taxonomy" id="5418"/>
    <lineage>
        <taxon>Eukaryota</taxon>
        <taxon>Fungi</taxon>
        <taxon>Dikarya</taxon>
        <taxon>Basidiomycota</taxon>
        <taxon>Agaricomycotina</taxon>
        <taxon>Tremellomycetes</taxon>
        <taxon>Tremellales</taxon>
        <taxon>Rhynchogastremaceae</taxon>
        <taxon>Papiliotrema</taxon>
    </lineage>
</organism>
<dbReference type="InterPro" id="IPR015958">
    <property type="entry name" value="Trk1_fungi"/>
</dbReference>
<dbReference type="InterPro" id="IPR051143">
    <property type="entry name" value="TrkH_K-transport"/>
</dbReference>
<feature type="compositionally biased region" description="Basic and acidic residues" evidence="11">
    <location>
        <begin position="960"/>
        <end position="971"/>
    </location>
</feature>
<dbReference type="EMBL" id="JAODAN010000007">
    <property type="protein sequence ID" value="KAK1923109.1"/>
    <property type="molecule type" value="Genomic_DNA"/>
</dbReference>
<gene>
    <name evidence="12" type="ORF">DB88DRAFT_333834</name>
</gene>
<keyword evidence="13" id="KW-1185">Reference proteome</keyword>
<evidence type="ECO:0000256" key="8">
    <source>
        <dbReference type="ARBA" id="ARBA00023065"/>
    </source>
</evidence>
<evidence type="ECO:0000313" key="12">
    <source>
        <dbReference type="EMBL" id="KAK1923109.1"/>
    </source>
</evidence>
<feature type="transmembrane region" description="Helical" evidence="10">
    <location>
        <begin position="61"/>
        <end position="81"/>
    </location>
</feature>
<evidence type="ECO:0000256" key="6">
    <source>
        <dbReference type="ARBA" id="ARBA00022958"/>
    </source>
</evidence>
<keyword evidence="7 10" id="KW-1133">Transmembrane helix</keyword>
<comment type="similarity">
    <text evidence="2 10">Belongs to the TrkH potassium transport family.</text>
</comment>
<comment type="subcellular location">
    <subcellularLocation>
        <location evidence="1">Membrane</location>
        <topology evidence="1">Multi-pass membrane protein</topology>
    </subcellularLocation>
</comment>
<evidence type="ECO:0000313" key="13">
    <source>
        <dbReference type="Proteomes" id="UP001182556"/>
    </source>
</evidence>
<evidence type="ECO:0000256" key="11">
    <source>
        <dbReference type="SAM" id="MobiDB-lite"/>
    </source>
</evidence>
<feature type="compositionally biased region" description="Polar residues" evidence="11">
    <location>
        <begin position="986"/>
        <end position="997"/>
    </location>
</feature>
<evidence type="ECO:0000256" key="4">
    <source>
        <dbReference type="ARBA" id="ARBA00022538"/>
    </source>
</evidence>
<dbReference type="Pfam" id="PF02386">
    <property type="entry name" value="TrkH"/>
    <property type="match status" value="1"/>
</dbReference>
<dbReference type="PANTHER" id="PTHR31064:SF30">
    <property type="entry name" value="HIGH-AFFINITY POTASSIUM TRANSPORT PROTEIN-RELATED"/>
    <property type="match status" value="1"/>
</dbReference>
<evidence type="ECO:0000256" key="7">
    <source>
        <dbReference type="ARBA" id="ARBA00022989"/>
    </source>
</evidence>
<feature type="compositionally biased region" description="Basic and acidic residues" evidence="11">
    <location>
        <begin position="900"/>
        <end position="917"/>
    </location>
</feature>
<dbReference type="NCBIfam" id="TIGR00934">
    <property type="entry name" value="2a38euk"/>
    <property type="match status" value="1"/>
</dbReference>
<sequence length="997" mass="110696">MPRLPSHLRLPGPAAKARAMFLNSLNFYRVHLLVFAIVPLITSGIMFAVNTEFTIQYIDCLFNCMSAFTVTGLATVNLSTLSPLQQAILFVQMIFGSPSVVSIIMIVVRRHFFRVKFKHVIKEEQKRRSAFNLAKTISRVTPSGPPLSALRKRFSMSTNARPEPPKNPSPDNDQRGSDDQVDTPSPIELKSSPPRREPTITLKVPPKPKHGKKKRNISTSMIKRVEGGGVGLVNPMGWYDAPQRAEAQRSRANDESALETSDSENDHTPVRRTSSPQPMGLGLEDVEEHKPMPAVLVDSPPRMDTGEFQESPSQTPYAGRPVPEELFPRSRTIAFDDDEDPSDRTRGMATGREGAYFPRTATHRSHGYSGDPLPFSNTTSTLPRTYSLRPVTSRKQDTRMSGFGGFPTPFEIARTLVDKFAPNASRTLTKTLTMPRTATIGPTSTMGRRDTGFTGEDTMVSEAPYITFAATVGRNSRFTGLTEEQMDELGGVEYRALRVLLYIVVGYVAFLQIASFIIVAPYIAAGGRYDYVFEEQPRLVAIPWFSLYQVVSAFSNTGMSLVDQSLLPFQEAYLMNFVIFFLIFAGNTAFPVFLRLTVWCIYKMSPKTSRLRETLKFLLDHPRRCFVYLFPSTQTWVLALVMISLTLTDWVSFLVLDIGTPVVQALPVGTRIAAGFVQSAAVRAAGFAIVPLAQLAPAVKVLYTVMMYISVYPVALSVRSTNVYEEQSLGLYNEEDESEFEADGKGAQAVAKYVGWHARRQLAFDIWWLAFALWLICIIERGNIDNPANATWFTIFNIIFELVSGYGTVGLSLGVPYDNFSFCGSWRKLSKLVLIAVMLRGRHRGLPVAIDRAVMLPKDFTAAEEQEFEETRSRRMSRRGSTGVPDEFLASLRRGSMEGAGRRDSSMFETISRDAHMRSPTQQTGAPRRETSPPGTLRSRTGSNAPGSPVSTTGHLHFAPTERPDRSDPRTRSPGGTRGGALTPVKESTLSRAPTRT</sequence>
<dbReference type="PANTHER" id="PTHR31064">
    <property type="entry name" value="POTASSIUM TRANSPORT PROTEIN DDB_G0292412-RELATED"/>
    <property type="match status" value="1"/>
</dbReference>